<proteinExistence type="predicted"/>
<sequence>MACGGEQVPVLGLRALNRALLARQMLLSRVKLPALDAIEWLVGLQAQAPNAPYFDLWTRIEGFRQEELSKLIQDRKAVRIALMRSTLHLVSARDCLNLRACLQAVHDRSLNGAFGKRLAGLDTKSLATAGRALVEAKPLTFSELGKRLNEQWPDRDPAALAAAVRTWVPLVQLPPRGLWGRAAKPYILLWKHGSGTPISAEPATEAMILRYLATYGPATIKDIQVWSGLTRLREVMERLRQQLVIFRDEQGNELFDLPDAPRPDADTQSPPRFLGEFDNMLLSYADRKRIIDEVYLKRVITENGIIRSTILIDGFVCGTWRIKRDQGTATLIIEPFKRLSKQEQSALAEEGARLLIFAADDHSHDIQFAPLE</sequence>
<keyword evidence="2" id="KW-1185">Reference proteome</keyword>
<dbReference type="InterPro" id="IPR009351">
    <property type="entry name" value="AlkZ-like"/>
</dbReference>
<protein>
    <submittedName>
        <fullName evidence="1">Winged helix DNA-binding domain-containing protein</fullName>
    </submittedName>
</protein>
<reference evidence="1" key="1">
    <citation type="submission" date="2020-03" db="EMBL/GenBank/DDBJ databases">
        <title>Draft sequencing of Paenibacilllus sp. S3N08.</title>
        <authorList>
            <person name="Kim D.-U."/>
        </authorList>
    </citation>
    <scope>NUCLEOTIDE SEQUENCE</scope>
    <source>
        <strain evidence="1">S3N08</strain>
    </source>
</reference>
<dbReference type="PANTHER" id="PTHR38479">
    <property type="entry name" value="LMO0824 PROTEIN"/>
    <property type="match status" value="1"/>
</dbReference>
<dbReference type="GO" id="GO:0003677">
    <property type="term" value="F:DNA binding"/>
    <property type="evidence" value="ECO:0007669"/>
    <property type="project" value="UniProtKB-KW"/>
</dbReference>
<evidence type="ECO:0000313" key="2">
    <source>
        <dbReference type="Proteomes" id="UP001165962"/>
    </source>
</evidence>
<dbReference type="EMBL" id="JAAOIW010000002">
    <property type="protein sequence ID" value="NHN29685.1"/>
    <property type="molecule type" value="Genomic_DNA"/>
</dbReference>
<dbReference type="Pfam" id="PF06224">
    <property type="entry name" value="AlkZ-like"/>
    <property type="match status" value="1"/>
</dbReference>
<dbReference type="Proteomes" id="UP001165962">
    <property type="component" value="Unassembled WGS sequence"/>
</dbReference>
<gene>
    <name evidence="1" type="ORF">G9U52_07540</name>
</gene>
<comment type="caution">
    <text evidence="1">The sequence shown here is derived from an EMBL/GenBank/DDBJ whole genome shotgun (WGS) entry which is preliminary data.</text>
</comment>
<accession>A0ABX0J7C0</accession>
<evidence type="ECO:0000313" key="1">
    <source>
        <dbReference type="EMBL" id="NHN29685.1"/>
    </source>
</evidence>
<keyword evidence="1" id="KW-0238">DNA-binding</keyword>
<name>A0ABX0J7C0_9BACL</name>
<dbReference type="PANTHER" id="PTHR38479:SF2">
    <property type="entry name" value="WINGED HELIX DNA-BINDING DOMAIN-CONTAINING PROTEIN"/>
    <property type="match status" value="1"/>
</dbReference>
<organism evidence="1 2">
    <name type="scientific">Paenibacillus agricola</name>
    <dbReference type="NCBI Taxonomy" id="2716264"/>
    <lineage>
        <taxon>Bacteria</taxon>
        <taxon>Bacillati</taxon>
        <taxon>Bacillota</taxon>
        <taxon>Bacilli</taxon>
        <taxon>Bacillales</taxon>
        <taxon>Paenibacillaceae</taxon>
        <taxon>Paenibacillus</taxon>
    </lineage>
</organism>